<dbReference type="AlphaFoldDB" id="A0A4S4DPR0"/>
<evidence type="ECO:0000256" key="1">
    <source>
        <dbReference type="SAM" id="Phobius"/>
    </source>
</evidence>
<organism evidence="2 3">
    <name type="scientific">Camellia sinensis var. sinensis</name>
    <name type="common">China tea</name>
    <dbReference type="NCBI Taxonomy" id="542762"/>
    <lineage>
        <taxon>Eukaryota</taxon>
        <taxon>Viridiplantae</taxon>
        <taxon>Streptophyta</taxon>
        <taxon>Embryophyta</taxon>
        <taxon>Tracheophyta</taxon>
        <taxon>Spermatophyta</taxon>
        <taxon>Magnoliopsida</taxon>
        <taxon>eudicotyledons</taxon>
        <taxon>Gunneridae</taxon>
        <taxon>Pentapetalae</taxon>
        <taxon>asterids</taxon>
        <taxon>Ericales</taxon>
        <taxon>Theaceae</taxon>
        <taxon>Camellia</taxon>
    </lineage>
</organism>
<gene>
    <name evidence="2" type="ORF">TEA_012876</name>
</gene>
<proteinExistence type="predicted"/>
<name>A0A4S4DPR0_CAMSN</name>
<dbReference type="Proteomes" id="UP000306102">
    <property type="component" value="Unassembled WGS sequence"/>
</dbReference>
<accession>A0A4S4DPR0</accession>
<keyword evidence="1" id="KW-0472">Membrane</keyword>
<keyword evidence="1" id="KW-1133">Transmembrane helix</keyword>
<keyword evidence="3" id="KW-1185">Reference proteome</keyword>
<protein>
    <submittedName>
        <fullName evidence="2">Uncharacterized protein</fullName>
    </submittedName>
</protein>
<evidence type="ECO:0000313" key="2">
    <source>
        <dbReference type="EMBL" id="THG05070.1"/>
    </source>
</evidence>
<keyword evidence="1" id="KW-0812">Transmembrane</keyword>
<evidence type="ECO:0000313" key="3">
    <source>
        <dbReference type="Proteomes" id="UP000306102"/>
    </source>
</evidence>
<reference evidence="2 3" key="1">
    <citation type="journal article" date="2018" name="Proc. Natl. Acad. Sci. U.S.A.">
        <title>Draft genome sequence of Camellia sinensis var. sinensis provides insights into the evolution of the tea genome and tea quality.</title>
        <authorList>
            <person name="Wei C."/>
            <person name="Yang H."/>
            <person name="Wang S."/>
            <person name="Zhao J."/>
            <person name="Liu C."/>
            <person name="Gao L."/>
            <person name="Xia E."/>
            <person name="Lu Y."/>
            <person name="Tai Y."/>
            <person name="She G."/>
            <person name="Sun J."/>
            <person name="Cao H."/>
            <person name="Tong W."/>
            <person name="Gao Q."/>
            <person name="Li Y."/>
            <person name="Deng W."/>
            <person name="Jiang X."/>
            <person name="Wang W."/>
            <person name="Chen Q."/>
            <person name="Zhang S."/>
            <person name="Li H."/>
            <person name="Wu J."/>
            <person name="Wang P."/>
            <person name="Li P."/>
            <person name="Shi C."/>
            <person name="Zheng F."/>
            <person name="Jian J."/>
            <person name="Huang B."/>
            <person name="Shan D."/>
            <person name="Shi M."/>
            <person name="Fang C."/>
            <person name="Yue Y."/>
            <person name="Li F."/>
            <person name="Li D."/>
            <person name="Wei S."/>
            <person name="Han B."/>
            <person name="Jiang C."/>
            <person name="Yin Y."/>
            <person name="Xia T."/>
            <person name="Zhang Z."/>
            <person name="Bennetzen J.L."/>
            <person name="Zhao S."/>
            <person name="Wan X."/>
        </authorList>
    </citation>
    <scope>NUCLEOTIDE SEQUENCE [LARGE SCALE GENOMIC DNA]</scope>
    <source>
        <strain evidence="3">cv. Shuchazao</strain>
        <tissue evidence="2">Leaf</tissue>
    </source>
</reference>
<comment type="caution">
    <text evidence="2">The sequence shown here is derived from an EMBL/GenBank/DDBJ whole genome shotgun (WGS) entry which is preliminary data.</text>
</comment>
<dbReference type="EMBL" id="SDRB02010666">
    <property type="protein sequence ID" value="THG05070.1"/>
    <property type="molecule type" value="Genomic_DNA"/>
</dbReference>
<feature type="transmembrane region" description="Helical" evidence="1">
    <location>
        <begin position="20"/>
        <end position="39"/>
    </location>
</feature>
<sequence length="258" mass="27825">MSQVALEELMIKKEEVLKCAMATIVVLEIVALIAVLQIMTLKKKFVFVGCNRDRAARSARGGRGCSTPWRVRGSAQAGSRGSAPEAKYKNAFKVACPLERRMLSSKGLEDTSKDCLFILYKRESCSSVDSEEFELETLVDSRVAYRQDNSEVKTGLEEAHRGCVFASGTKTTKRRESTVDVDNTSTNFHVAVPPKELTLAGAILDFFVPNVAPDTAGDRALISTPPPTGCGADTNDEIGLADTSKTGVTDGEIAHNCG</sequence>